<feature type="transmembrane region" description="Helical" evidence="6">
    <location>
        <begin position="399"/>
        <end position="415"/>
    </location>
</feature>
<reference evidence="9 10" key="1">
    <citation type="submission" date="2024-01" db="EMBL/GenBank/DDBJ databases">
        <title>Complete genome of Cladobotryum mycophilum ATHUM6906.</title>
        <authorList>
            <person name="Christinaki A.C."/>
            <person name="Myridakis A.I."/>
            <person name="Kouvelis V.N."/>
        </authorList>
    </citation>
    <scope>NUCLEOTIDE SEQUENCE [LARGE SCALE GENOMIC DNA]</scope>
    <source>
        <strain evidence="9 10">ATHUM6906</strain>
    </source>
</reference>
<keyword evidence="2 6" id="KW-0812">Transmembrane</keyword>
<evidence type="ECO:0000256" key="6">
    <source>
        <dbReference type="SAM" id="Phobius"/>
    </source>
</evidence>
<evidence type="ECO:0000259" key="7">
    <source>
        <dbReference type="Pfam" id="PF00892"/>
    </source>
</evidence>
<feature type="transmembrane region" description="Helical" evidence="6">
    <location>
        <begin position="363"/>
        <end position="387"/>
    </location>
</feature>
<gene>
    <name evidence="9" type="ORF">PT974_07051</name>
</gene>
<keyword evidence="10" id="KW-1185">Reference proteome</keyword>
<feature type="transmembrane region" description="Helical" evidence="6">
    <location>
        <begin position="234"/>
        <end position="256"/>
    </location>
</feature>
<comment type="caution">
    <text evidence="9">The sequence shown here is derived from an EMBL/GenBank/DDBJ whole genome shotgun (WGS) entry which is preliminary data.</text>
</comment>
<evidence type="ECO:0000256" key="2">
    <source>
        <dbReference type="ARBA" id="ARBA00022692"/>
    </source>
</evidence>
<protein>
    <submittedName>
        <fullName evidence="9">Vacuolar membrane protein</fullName>
    </submittedName>
</protein>
<dbReference type="Proteomes" id="UP001338125">
    <property type="component" value="Unassembled WGS sequence"/>
</dbReference>
<feature type="transmembrane region" description="Helical" evidence="6">
    <location>
        <begin position="306"/>
        <end position="326"/>
    </location>
</feature>
<dbReference type="SUPFAM" id="SSF103481">
    <property type="entry name" value="Multidrug resistance efflux transporter EmrE"/>
    <property type="match status" value="2"/>
</dbReference>
<feature type="region of interest" description="Disordered" evidence="5">
    <location>
        <begin position="1"/>
        <end position="24"/>
    </location>
</feature>
<feature type="transmembrane region" description="Helical" evidence="6">
    <location>
        <begin position="210"/>
        <end position="228"/>
    </location>
</feature>
<feature type="domain" description="EamA" evidence="7">
    <location>
        <begin position="222"/>
        <end position="283"/>
    </location>
</feature>
<evidence type="ECO:0000256" key="1">
    <source>
        <dbReference type="ARBA" id="ARBA00004141"/>
    </source>
</evidence>
<evidence type="ECO:0000313" key="9">
    <source>
        <dbReference type="EMBL" id="KAK5993617.1"/>
    </source>
</evidence>
<keyword evidence="4 6" id="KW-0472">Membrane</keyword>
<evidence type="ECO:0000256" key="5">
    <source>
        <dbReference type="SAM" id="MobiDB-lite"/>
    </source>
</evidence>
<dbReference type="Pfam" id="PF13127">
    <property type="entry name" value="DUF3955"/>
    <property type="match status" value="1"/>
</dbReference>
<evidence type="ECO:0000259" key="8">
    <source>
        <dbReference type="Pfam" id="PF13127"/>
    </source>
</evidence>
<dbReference type="Pfam" id="PF00892">
    <property type="entry name" value="EamA"/>
    <property type="match status" value="1"/>
</dbReference>
<feature type="transmembrane region" description="Helical" evidence="6">
    <location>
        <begin position="87"/>
        <end position="111"/>
    </location>
</feature>
<dbReference type="EMBL" id="JAVFKD010000012">
    <property type="protein sequence ID" value="KAK5993617.1"/>
    <property type="molecule type" value="Genomic_DNA"/>
</dbReference>
<comment type="subcellular location">
    <subcellularLocation>
        <location evidence="1">Membrane</location>
        <topology evidence="1">Multi-pass membrane protein</topology>
    </subcellularLocation>
</comment>
<proteinExistence type="predicted"/>
<feature type="compositionally biased region" description="Pro residues" evidence="5">
    <location>
        <begin position="1"/>
        <end position="11"/>
    </location>
</feature>
<name>A0ABR0SNY2_9HYPO</name>
<feature type="transmembrane region" description="Helical" evidence="6">
    <location>
        <begin position="268"/>
        <end position="286"/>
    </location>
</feature>
<organism evidence="9 10">
    <name type="scientific">Cladobotryum mycophilum</name>
    <dbReference type="NCBI Taxonomy" id="491253"/>
    <lineage>
        <taxon>Eukaryota</taxon>
        <taxon>Fungi</taxon>
        <taxon>Dikarya</taxon>
        <taxon>Ascomycota</taxon>
        <taxon>Pezizomycotina</taxon>
        <taxon>Sordariomycetes</taxon>
        <taxon>Hypocreomycetidae</taxon>
        <taxon>Hypocreales</taxon>
        <taxon>Hypocreaceae</taxon>
        <taxon>Cladobotryum</taxon>
    </lineage>
</organism>
<dbReference type="PANTHER" id="PTHR23051">
    <property type="entry name" value="SOLUTE CARRIER FAMILY 35, MEMBER F5"/>
    <property type="match status" value="1"/>
</dbReference>
<dbReference type="PANTHER" id="PTHR23051:SF0">
    <property type="entry name" value="SOLUTE CARRIER FAMILY 35 MEMBER F5"/>
    <property type="match status" value="1"/>
</dbReference>
<evidence type="ECO:0000256" key="3">
    <source>
        <dbReference type="ARBA" id="ARBA00022989"/>
    </source>
</evidence>
<keyword evidence="3 6" id="KW-1133">Transmembrane helix</keyword>
<accession>A0ABR0SNY2</accession>
<evidence type="ECO:0000256" key="4">
    <source>
        <dbReference type="ARBA" id="ARBA00023136"/>
    </source>
</evidence>
<dbReference type="InterPro" id="IPR025016">
    <property type="entry name" value="DUF3955"/>
</dbReference>
<feature type="domain" description="DUF3955" evidence="8">
    <location>
        <begin position="87"/>
        <end position="139"/>
    </location>
</feature>
<dbReference type="InterPro" id="IPR037185">
    <property type="entry name" value="EmrE-like"/>
</dbReference>
<sequence>MAPPPPPPPPGTGTGTGAAAAVAAATTNSTQSADTIQAQNLRRFSEDAAELAASIGSIGSSIRTRSPSPVKGGFLAKMGLGGVARRTLGICCLLVTVFLWTLSNFLASFIFSDHTYDKPFFLVYINTSMFAISMIPMFAKYMLRNGISGLRGDVDRMWTEHKYGVASVKSTVDSDDDDDELGERLLVDEDGAADSADTGSEDGKLSFRETVVVALEFCMLWFLANYLSSACLEYTSVASTTILTSTSSVWTLIFGALARVETFSLRKLTGVMASVAGIVLISTIDLSGQSDENRGSFPHKTSAQVAIGDTMAILSAVIYGVYVTVMKRRVGSEDRFEMPPTGQIWTIILFNSISSFISDISWAYALLLTTPLVVTVGLSMTIPLSLVGEMIQYGQYSSFIYWVGAAVVFVSFVFINNESEEVSGAKERDDVVAELDETASVSGV</sequence>
<dbReference type="InterPro" id="IPR000620">
    <property type="entry name" value="EamA_dom"/>
</dbReference>
<feature type="transmembrane region" description="Helical" evidence="6">
    <location>
        <begin position="123"/>
        <end position="143"/>
    </location>
</feature>
<evidence type="ECO:0000313" key="10">
    <source>
        <dbReference type="Proteomes" id="UP001338125"/>
    </source>
</evidence>